<dbReference type="SUPFAM" id="SSF47413">
    <property type="entry name" value="lambda repressor-like DNA-binding domains"/>
    <property type="match status" value="1"/>
</dbReference>
<keyword evidence="2" id="KW-1185">Reference proteome</keyword>
<accession>A0A848RFS8</accession>
<sequence length="60" mass="7022">MTIRDLSLEEKISIAMKRKGYTYQKLAEEMEISVGYAFDIVKGNRNNSDRLEQIKKILEI</sequence>
<reference evidence="1" key="1">
    <citation type="submission" date="2020-04" db="EMBL/GenBank/DDBJ databases">
        <title>Peptoniphilus sp. nov. isolated from swine feces.</title>
        <authorList>
            <person name="Ryu S.W."/>
        </authorList>
    </citation>
    <scope>NUCLEOTIDE SEQUENCE [LARGE SCALE GENOMIC DNA]</scope>
    <source>
        <strain evidence="1">AGMB00490</strain>
    </source>
</reference>
<evidence type="ECO:0000313" key="1">
    <source>
        <dbReference type="EMBL" id="NMW84253.1"/>
    </source>
</evidence>
<proteinExistence type="predicted"/>
<dbReference type="GO" id="GO:0003677">
    <property type="term" value="F:DNA binding"/>
    <property type="evidence" value="ECO:0007669"/>
    <property type="project" value="InterPro"/>
</dbReference>
<gene>
    <name evidence="1" type="ORF">HKO22_00655</name>
</gene>
<dbReference type="EMBL" id="JABDSR010000001">
    <property type="protein sequence ID" value="NMW84253.1"/>
    <property type="molecule type" value="Genomic_DNA"/>
</dbReference>
<protein>
    <submittedName>
        <fullName evidence="1">XRE family transcriptional regulator</fullName>
    </submittedName>
</protein>
<dbReference type="Gene3D" id="1.10.260.40">
    <property type="entry name" value="lambda repressor-like DNA-binding domains"/>
    <property type="match status" value="1"/>
</dbReference>
<comment type="caution">
    <text evidence="1">The sequence shown here is derived from an EMBL/GenBank/DDBJ whole genome shotgun (WGS) entry which is preliminary data.</text>
</comment>
<evidence type="ECO:0000313" key="2">
    <source>
        <dbReference type="Proteomes" id="UP000568273"/>
    </source>
</evidence>
<name>A0A848RFS8_9FIRM</name>
<organism evidence="1 2">
    <name type="scientific">Peptoniphilus faecalis</name>
    <dbReference type="NCBI Taxonomy" id="2731255"/>
    <lineage>
        <taxon>Bacteria</taxon>
        <taxon>Bacillati</taxon>
        <taxon>Bacillota</taxon>
        <taxon>Tissierellia</taxon>
        <taxon>Tissierellales</taxon>
        <taxon>Peptoniphilaceae</taxon>
        <taxon>Peptoniphilus</taxon>
    </lineage>
</organism>
<dbReference type="InterPro" id="IPR010982">
    <property type="entry name" value="Lambda_DNA-bd_dom_sf"/>
</dbReference>
<dbReference type="Proteomes" id="UP000568273">
    <property type="component" value="Unassembled WGS sequence"/>
</dbReference>
<dbReference type="RefSeq" id="WP_169967773.1">
    <property type="nucleotide sequence ID" value="NZ_JABDSR010000001.1"/>
</dbReference>
<dbReference type="AlphaFoldDB" id="A0A848RFS8"/>